<gene>
    <name evidence="3" type="ORF">FUA23_09495</name>
</gene>
<dbReference type="Proteomes" id="UP000321907">
    <property type="component" value="Unassembled WGS sequence"/>
</dbReference>
<dbReference type="InterPro" id="IPR026444">
    <property type="entry name" value="Secre_tail"/>
</dbReference>
<evidence type="ECO:0000313" key="3">
    <source>
        <dbReference type="EMBL" id="TXF89674.1"/>
    </source>
</evidence>
<proteinExistence type="predicted"/>
<dbReference type="AlphaFoldDB" id="A0A5C7FGZ7"/>
<dbReference type="RefSeq" id="WP_147930504.1">
    <property type="nucleotide sequence ID" value="NZ_VOXD01000012.1"/>
</dbReference>
<dbReference type="OrthoDB" id="1491447at2"/>
<keyword evidence="1" id="KW-0732">Signal</keyword>
<reference evidence="3 4" key="1">
    <citation type="submission" date="2019-08" db="EMBL/GenBank/DDBJ databases">
        <title>Lewinella sp. strain SSH13 Genome sequencing and assembly.</title>
        <authorList>
            <person name="Kim I."/>
        </authorList>
    </citation>
    <scope>NUCLEOTIDE SEQUENCE [LARGE SCALE GENOMIC DNA]</scope>
    <source>
        <strain evidence="3 4">SSH13</strain>
    </source>
</reference>
<feature type="domain" description="Secretion system C-terminal sorting" evidence="2">
    <location>
        <begin position="303"/>
        <end position="380"/>
    </location>
</feature>
<sequence>MAKSLLVSLLVFCLAPMAAQVTLSNDYFPVAGDTLKYNTVDSAYLSTLVIAEAGANLSWNFGVPPINEERADAVTAIGSDTSFLGADLKILTGDDTESYYSVSDTEFNLVGIKTSFAILPNFQISTPADPARPTRRAPLNYLDTYETVTVNSATIAVDSLPDEALDLIGDAIANVDSMRLTTTSTRTDEVDAYGSLTIDGETYTVLREVRTESVFIQLEIQSAFLPWTDVTGTITILDPTLAGFVGPQDITKTYYFWSPEIIEPIVEITTLEQTGEIQRMDFRRRPRTVSTEGPGLQQAQVKVYPNPASQLATFEFTGLDRGEYTLSLFNMNGRMVESRTFSPIGDQTRLNVEVTDLPKGLYLYNLRNALGRTITTKRLVVGAE</sequence>
<dbReference type="NCBIfam" id="TIGR04183">
    <property type="entry name" value="Por_Secre_tail"/>
    <property type="match status" value="1"/>
</dbReference>
<evidence type="ECO:0000256" key="1">
    <source>
        <dbReference type="SAM" id="SignalP"/>
    </source>
</evidence>
<protein>
    <submittedName>
        <fullName evidence="3">T9SS type A sorting domain-containing protein</fullName>
    </submittedName>
</protein>
<organism evidence="3 4">
    <name type="scientific">Neolewinella aurantiaca</name>
    <dbReference type="NCBI Taxonomy" id="2602767"/>
    <lineage>
        <taxon>Bacteria</taxon>
        <taxon>Pseudomonadati</taxon>
        <taxon>Bacteroidota</taxon>
        <taxon>Saprospiria</taxon>
        <taxon>Saprospirales</taxon>
        <taxon>Lewinellaceae</taxon>
        <taxon>Neolewinella</taxon>
    </lineage>
</organism>
<dbReference type="EMBL" id="VOXD01000012">
    <property type="protein sequence ID" value="TXF89674.1"/>
    <property type="molecule type" value="Genomic_DNA"/>
</dbReference>
<keyword evidence="4" id="KW-1185">Reference proteome</keyword>
<name>A0A5C7FGZ7_9BACT</name>
<feature type="signal peptide" evidence="1">
    <location>
        <begin position="1"/>
        <end position="18"/>
    </location>
</feature>
<dbReference type="Pfam" id="PF18962">
    <property type="entry name" value="Por_Secre_tail"/>
    <property type="match status" value="1"/>
</dbReference>
<evidence type="ECO:0000259" key="2">
    <source>
        <dbReference type="Pfam" id="PF18962"/>
    </source>
</evidence>
<accession>A0A5C7FGZ7</accession>
<evidence type="ECO:0000313" key="4">
    <source>
        <dbReference type="Proteomes" id="UP000321907"/>
    </source>
</evidence>
<feature type="chain" id="PRO_5022935060" evidence="1">
    <location>
        <begin position="19"/>
        <end position="384"/>
    </location>
</feature>
<comment type="caution">
    <text evidence="3">The sequence shown here is derived from an EMBL/GenBank/DDBJ whole genome shotgun (WGS) entry which is preliminary data.</text>
</comment>